<gene>
    <name evidence="1" type="ORF">FD754_011022</name>
</gene>
<dbReference type="Proteomes" id="UP000326458">
    <property type="component" value="Unassembled WGS sequence"/>
</dbReference>
<dbReference type="GO" id="GO:0004623">
    <property type="term" value="F:phospholipase A2 activity"/>
    <property type="evidence" value="ECO:0007669"/>
    <property type="project" value="InterPro"/>
</dbReference>
<keyword evidence="2" id="KW-1185">Reference proteome</keyword>
<evidence type="ECO:0000313" key="1">
    <source>
        <dbReference type="EMBL" id="KAB0366866.1"/>
    </source>
</evidence>
<reference evidence="1 2" key="1">
    <citation type="submission" date="2019-06" db="EMBL/GenBank/DDBJ databases">
        <title>Discovery of a novel chromosome fission-fusion reversal in muntjac.</title>
        <authorList>
            <person name="Mudd A.B."/>
            <person name="Bredeson J.V."/>
            <person name="Baum R."/>
            <person name="Hockemeyer D."/>
            <person name="Rokhsar D.S."/>
        </authorList>
    </citation>
    <scope>NUCLEOTIDE SEQUENCE [LARGE SCALE GENOMIC DNA]</scope>
    <source>
        <strain evidence="1">UTSW_UCB_Mm</strain>
        <tissue evidence="1">Fibroblast cell line</tissue>
    </source>
</reference>
<protein>
    <submittedName>
        <fullName evidence="1">Uncharacterized protein</fullName>
    </submittedName>
</protein>
<dbReference type="GO" id="GO:0016042">
    <property type="term" value="P:lipid catabolic process"/>
    <property type="evidence" value="ECO:0007669"/>
    <property type="project" value="InterPro"/>
</dbReference>
<comment type="caution">
    <text evidence="1">The sequence shown here is derived from an EMBL/GenBank/DDBJ whole genome shotgun (WGS) entry which is preliminary data.</text>
</comment>
<proteinExistence type="predicted"/>
<dbReference type="GO" id="GO:0005509">
    <property type="term" value="F:calcium ion binding"/>
    <property type="evidence" value="ECO:0007669"/>
    <property type="project" value="InterPro"/>
</dbReference>
<dbReference type="PANTHER" id="PTHR12824">
    <property type="entry name" value="GROUP XII SECRETORY PHOSPHOLIPASE A2 FAMILY MEMBER"/>
    <property type="match status" value="1"/>
</dbReference>
<accession>A0A5N3X373</accession>
<name>A0A5N3X373_MUNMU</name>
<evidence type="ECO:0000313" key="2">
    <source>
        <dbReference type="Proteomes" id="UP000326458"/>
    </source>
</evidence>
<organism evidence="1 2">
    <name type="scientific">Muntiacus muntjak</name>
    <name type="common">Barking deer</name>
    <name type="synonym">Indian muntjac</name>
    <dbReference type="NCBI Taxonomy" id="9888"/>
    <lineage>
        <taxon>Eukaryota</taxon>
        <taxon>Metazoa</taxon>
        <taxon>Chordata</taxon>
        <taxon>Craniata</taxon>
        <taxon>Vertebrata</taxon>
        <taxon>Euteleostomi</taxon>
        <taxon>Mammalia</taxon>
        <taxon>Eutheria</taxon>
        <taxon>Laurasiatheria</taxon>
        <taxon>Artiodactyla</taxon>
        <taxon>Ruminantia</taxon>
        <taxon>Pecora</taxon>
        <taxon>Cervidae</taxon>
        <taxon>Muntiacinae</taxon>
        <taxon>Muntiacus</taxon>
    </lineage>
</organism>
<dbReference type="InterPro" id="IPR010711">
    <property type="entry name" value="PLA2G12"/>
</dbReference>
<dbReference type="PANTHER" id="PTHR12824:SF7">
    <property type="entry name" value="GROUP XIIA SECRETORY PHOSPHOLIPASE A2"/>
    <property type="match status" value="1"/>
</dbReference>
<dbReference type="EMBL" id="VCEA01000001">
    <property type="protein sequence ID" value="KAB0366866.1"/>
    <property type="molecule type" value="Genomic_DNA"/>
</dbReference>
<dbReference type="GO" id="GO:0005576">
    <property type="term" value="C:extracellular region"/>
    <property type="evidence" value="ECO:0007669"/>
    <property type="project" value="InterPro"/>
</dbReference>
<dbReference type="AlphaFoldDB" id="A0A5N3X373"/>
<sequence length="103" mass="11456">MQTNQKGIHKTDKRLNAILNFLGEDGSKPFPCYDDKSSLPNGCGSSLFGCCSQCGRCYGICGKIKKDCDEEYQYCSFKIFDLFTVSVIHLGCKAYLDSQRAAM</sequence>